<evidence type="ECO:0000256" key="3">
    <source>
        <dbReference type="ARBA" id="ARBA00022475"/>
    </source>
</evidence>
<dbReference type="InterPro" id="IPR032808">
    <property type="entry name" value="DoxX"/>
</dbReference>
<evidence type="ECO:0000313" key="8">
    <source>
        <dbReference type="EMBL" id="MFC5862491.1"/>
    </source>
</evidence>
<protein>
    <submittedName>
        <fullName evidence="8">DoxX family protein</fullName>
    </submittedName>
</protein>
<feature type="transmembrane region" description="Helical" evidence="7">
    <location>
        <begin position="21"/>
        <end position="40"/>
    </location>
</feature>
<keyword evidence="4 7" id="KW-0812">Transmembrane</keyword>
<feature type="transmembrane region" description="Helical" evidence="7">
    <location>
        <begin position="133"/>
        <end position="152"/>
    </location>
</feature>
<dbReference type="Pfam" id="PF07681">
    <property type="entry name" value="DoxX"/>
    <property type="match status" value="1"/>
</dbReference>
<keyword evidence="3" id="KW-1003">Cell membrane</keyword>
<evidence type="ECO:0000256" key="4">
    <source>
        <dbReference type="ARBA" id="ARBA00022692"/>
    </source>
</evidence>
<dbReference type="PANTHER" id="PTHR33452:SF1">
    <property type="entry name" value="INNER MEMBRANE PROTEIN YPHA-RELATED"/>
    <property type="match status" value="1"/>
</dbReference>
<dbReference type="PANTHER" id="PTHR33452">
    <property type="entry name" value="OXIDOREDUCTASE CATD-RELATED"/>
    <property type="match status" value="1"/>
</dbReference>
<keyword evidence="9" id="KW-1185">Reference proteome</keyword>
<accession>A0ABW1EDY8</accession>
<proteinExistence type="inferred from homology"/>
<dbReference type="InterPro" id="IPR051907">
    <property type="entry name" value="DoxX-like_oxidoreductase"/>
</dbReference>
<sequence length="164" mass="17665">MNTYSPSTTRKDGPHRYAAQYSLLPLRLLVGYGFLAHGLAKWSKGPAAFANILHAAGVPAAHLMSWLTIGTEILGGLCILLGAFVSLVSIPAIILLAVAIVTVHLPYGFSSIKLTGIVNGRAQFGPPGYECDLLYIVCFLALALSAPTPWSFDSYHALRRRRVE</sequence>
<keyword evidence="6 7" id="KW-0472">Membrane</keyword>
<evidence type="ECO:0000256" key="7">
    <source>
        <dbReference type="SAM" id="Phobius"/>
    </source>
</evidence>
<evidence type="ECO:0000256" key="2">
    <source>
        <dbReference type="ARBA" id="ARBA00006679"/>
    </source>
</evidence>
<dbReference type="Proteomes" id="UP001596091">
    <property type="component" value="Unassembled WGS sequence"/>
</dbReference>
<evidence type="ECO:0000256" key="5">
    <source>
        <dbReference type="ARBA" id="ARBA00022989"/>
    </source>
</evidence>
<gene>
    <name evidence="8" type="ORF">ACFPT7_09340</name>
</gene>
<evidence type="ECO:0000256" key="1">
    <source>
        <dbReference type="ARBA" id="ARBA00004651"/>
    </source>
</evidence>
<keyword evidence="5 7" id="KW-1133">Transmembrane helix</keyword>
<comment type="caution">
    <text evidence="8">The sequence shown here is derived from an EMBL/GenBank/DDBJ whole genome shotgun (WGS) entry which is preliminary data.</text>
</comment>
<evidence type="ECO:0000256" key="6">
    <source>
        <dbReference type="ARBA" id="ARBA00023136"/>
    </source>
</evidence>
<name>A0ABW1EDY8_9BACT</name>
<comment type="similarity">
    <text evidence="2">Belongs to the DoxX family.</text>
</comment>
<organism evidence="8 9">
    <name type="scientific">Acidicapsa dinghuensis</name>
    <dbReference type="NCBI Taxonomy" id="2218256"/>
    <lineage>
        <taxon>Bacteria</taxon>
        <taxon>Pseudomonadati</taxon>
        <taxon>Acidobacteriota</taxon>
        <taxon>Terriglobia</taxon>
        <taxon>Terriglobales</taxon>
        <taxon>Acidobacteriaceae</taxon>
        <taxon>Acidicapsa</taxon>
    </lineage>
</organism>
<reference evidence="9" key="1">
    <citation type="journal article" date="2019" name="Int. J. Syst. Evol. Microbiol.">
        <title>The Global Catalogue of Microorganisms (GCM) 10K type strain sequencing project: providing services to taxonomists for standard genome sequencing and annotation.</title>
        <authorList>
            <consortium name="The Broad Institute Genomics Platform"/>
            <consortium name="The Broad Institute Genome Sequencing Center for Infectious Disease"/>
            <person name="Wu L."/>
            <person name="Ma J."/>
        </authorList>
    </citation>
    <scope>NUCLEOTIDE SEQUENCE [LARGE SCALE GENOMIC DNA]</scope>
    <source>
        <strain evidence="9">JCM 4087</strain>
    </source>
</reference>
<evidence type="ECO:0000313" key="9">
    <source>
        <dbReference type="Proteomes" id="UP001596091"/>
    </source>
</evidence>
<comment type="subcellular location">
    <subcellularLocation>
        <location evidence="1">Cell membrane</location>
        <topology evidence="1">Multi-pass membrane protein</topology>
    </subcellularLocation>
</comment>
<dbReference type="EMBL" id="JBHSPH010000002">
    <property type="protein sequence ID" value="MFC5862491.1"/>
    <property type="molecule type" value="Genomic_DNA"/>
</dbReference>
<feature type="transmembrane region" description="Helical" evidence="7">
    <location>
        <begin position="74"/>
        <end position="101"/>
    </location>
</feature>
<dbReference type="RefSeq" id="WP_263335846.1">
    <property type="nucleotide sequence ID" value="NZ_JAGSYH010000003.1"/>
</dbReference>